<keyword evidence="5" id="KW-1015">Disulfide bond</keyword>
<keyword evidence="3 6" id="KW-0106">Calcium</keyword>
<evidence type="ECO:0000256" key="6">
    <source>
        <dbReference type="PROSITE-ProRule" id="PRU00043"/>
    </source>
</evidence>
<dbReference type="InterPro" id="IPR036383">
    <property type="entry name" value="TSP1_rpt_sf"/>
</dbReference>
<keyword evidence="2" id="KW-0677">Repeat</keyword>
<sequence length="541" mass="59679">MWIIHHPFQNRTRLRYCSSPIPACNGNDCSGLGEISESQSCNTQYCIVNGGWSSWGSWGKWDNCSAACKPCGQSSDPYQKRLRYRSCTDPRPACNGSLCSGSEYINGGWSSWEQWGSWDNCTAECKPCGSSTDPNKTRIRYRDCNNPRPACNGSLCSGSEYSSESKSCNTKYCIVNGGWSSWEQWGSWDNCTAECKPCGSSTDPNKTRIRYRDCNNPRPACNGSLCSGSEYSSESKSCNTKYCIVNGGWSSWEQWGSWDNCTAECKPCGSSTDPYKTRIRYRDCNNPSPACNGSLCSGSGNVTESTTCNTQYCIDTMTTQSTAQDEDGDTVKFSFNCGTDTGLLDMDSSAGLLSYSIDYDLDVAGTASLIICAVYITDNEYTDTAFLNITVLDANDNSPSFLHNEYTFFVTNSQSIGTTIGKVDANDNDVGTYGNVIYHLEQEDLNNGLFSVSTDGSIIIQQSLESFVPGTNLNLTVYAVDSDGEQDTALVNVILPVVESNGNVYVDVIYYKTFFTYAPNMAWILYMLKIKRNAQKKRRND</sequence>
<dbReference type="PANTHER" id="PTHR22906:SF21">
    <property type="entry name" value="SEMA DOMAIN-CONTAINING PROTEIN"/>
    <property type="match status" value="1"/>
</dbReference>
<dbReference type="GO" id="GO:0007156">
    <property type="term" value="P:homophilic cell adhesion via plasma membrane adhesion molecules"/>
    <property type="evidence" value="ECO:0007669"/>
    <property type="project" value="InterPro"/>
</dbReference>
<comment type="subcellular location">
    <subcellularLocation>
        <location evidence="1">Membrane</location>
    </subcellularLocation>
</comment>
<dbReference type="PROSITE" id="PS50268">
    <property type="entry name" value="CADHERIN_2"/>
    <property type="match status" value="2"/>
</dbReference>
<evidence type="ECO:0000313" key="8">
    <source>
        <dbReference type="EMBL" id="CAG2242834.1"/>
    </source>
</evidence>
<dbReference type="Proteomes" id="UP000683360">
    <property type="component" value="Unassembled WGS sequence"/>
</dbReference>
<dbReference type="SMART" id="SM00209">
    <property type="entry name" value="TSP1"/>
    <property type="match status" value="4"/>
</dbReference>
<feature type="domain" description="Cadherin" evidence="7">
    <location>
        <begin position="302"/>
        <end position="401"/>
    </location>
</feature>
<protein>
    <recommendedName>
        <fullName evidence="7">Cadherin domain-containing protein</fullName>
    </recommendedName>
</protein>
<dbReference type="Gene3D" id="2.20.100.10">
    <property type="entry name" value="Thrombospondin type-1 (TSP1) repeat"/>
    <property type="match status" value="4"/>
</dbReference>
<evidence type="ECO:0000256" key="5">
    <source>
        <dbReference type="ARBA" id="ARBA00023157"/>
    </source>
</evidence>
<keyword evidence="9" id="KW-1185">Reference proteome</keyword>
<evidence type="ECO:0000259" key="7">
    <source>
        <dbReference type="PROSITE" id="PS50268"/>
    </source>
</evidence>
<dbReference type="GO" id="GO:0005886">
    <property type="term" value="C:plasma membrane"/>
    <property type="evidence" value="ECO:0007669"/>
    <property type="project" value="InterPro"/>
</dbReference>
<organism evidence="8 9">
    <name type="scientific">Mytilus edulis</name>
    <name type="common">Blue mussel</name>
    <dbReference type="NCBI Taxonomy" id="6550"/>
    <lineage>
        <taxon>Eukaryota</taxon>
        <taxon>Metazoa</taxon>
        <taxon>Spiralia</taxon>
        <taxon>Lophotrochozoa</taxon>
        <taxon>Mollusca</taxon>
        <taxon>Bivalvia</taxon>
        <taxon>Autobranchia</taxon>
        <taxon>Pteriomorphia</taxon>
        <taxon>Mytilida</taxon>
        <taxon>Mytiloidea</taxon>
        <taxon>Mytilidae</taxon>
        <taxon>Mytilinae</taxon>
        <taxon>Mytilus</taxon>
    </lineage>
</organism>
<comment type="caution">
    <text evidence="8">The sequence shown here is derived from an EMBL/GenBank/DDBJ whole genome shotgun (WGS) entry which is preliminary data.</text>
</comment>
<evidence type="ECO:0000313" key="9">
    <source>
        <dbReference type="Proteomes" id="UP000683360"/>
    </source>
</evidence>
<dbReference type="SUPFAM" id="SSF49313">
    <property type="entry name" value="Cadherin-like"/>
    <property type="match status" value="2"/>
</dbReference>
<dbReference type="AlphaFoldDB" id="A0A8S3UNV5"/>
<evidence type="ECO:0000256" key="3">
    <source>
        <dbReference type="ARBA" id="ARBA00022837"/>
    </source>
</evidence>
<evidence type="ECO:0000256" key="2">
    <source>
        <dbReference type="ARBA" id="ARBA00022737"/>
    </source>
</evidence>
<dbReference type="GO" id="GO:0005509">
    <property type="term" value="F:calcium ion binding"/>
    <property type="evidence" value="ECO:0007669"/>
    <property type="project" value="UniProtKB-UniRule"/>
</dbReference>
<dbReference type="PROSITE" id="PS50092">
    <property type="entry name" value="TSP1"/>
    <property type="match status" value="3"/>
</dbReference>
<proteinExistence type="predicted"/>
<evidence type="ECO:0000256" key="1">
    <source>
        <dbReference type="ARBA" id="ARBA00004370"/>
    </source>
</evidence>
<dbReference type="SUPFAM" id="SSF82895">
    <property type="entry name" value="TSP-1 type 1 repeat"/>
    <property type="match status" value="2"/>
</dbReference>
<dbReference type="InterPro" id="IPR052065">
    <property type="entry name" value="Compl_asym_regulator"/>
</dbReference>
<dbReference type="SMART" id="SM00112">
    <property type="entry name" value="CA"/>
    <property type="match status" value="2"/>
</dbReference>
<dbReference type="PROSITE" id="PS00232">
    <property type="entry name" value="CADHERIN_1"/>
    <property type="match status" value="1"/>
</dbReference>
<dbReference type="Gene3D" id="2.60.40.60">
    <property type="entry name" value="Cadherins"/>
    <property type="match status" value="1"/>
</dbReference>
<evidence type="ECO:0000256" key="4">
    <source>
        <dbReference type="ARBA" id="ARBA00023136"/>
    </source>
</evidence>
<dbReference type="OrthoDB" id="6086648at2759"/>
<keyword evidence="4" id="KW-0472">Membrane</keyword>
<dbReference type="CDD" id="cd11304">
    <property type="entry name" value="Cadherin_repeat"/>
    <property type="match status" value="2"/>
</dbReference>
<dbReference type="InterPro" id="IPR015919">
    <property type="entry name" value="Cadherin-like_sf"/>
</dbReference>
<gene>
    <name evidence="8" type="ORF">MEDL_54987</name>
</gene>
<dbReference type="InterPro" id="IPR000884">
    <property type="entry name" value="TSP1_rpt"/>
</dbReference>
<dbReference type="InterPro" id="IPR020894">
    <property type="entry name" value="Cadherin_CS"/>
</dbReference>
<name>A0A8S3UNV5_MYTED</name>
<dbReference type="PANTHER" id="PTHR22906">
    <property type="entry name" value="PROPERDIN"/>
    <property type="match status" value="1"/>
</dbReference>
<accession>A0A8S3UNV5</accession>
<dbReference type="InterPro" id="IPR002126">
    <property type="entry name" value="Cadherin-like_dom"/>
</dbReference>
<reference evidence="8" key="1">
    <citation type="submission" date="2021-03" db="EMBL/GenBank/DDBJ databases">
        <authorList>
            <person name="Bekaert M."/>
        </authorList>
    </citation>
    <scope>NUCLEOTIDE SEQUENCE</scope>
</reference>
<dbReference type="EMBL" id="CAJPWZ010002684">
    <property type="protein sequence ID" value="CAG2242834.1"/>
    <property type="molecule type" value="Genomic_DNA"/>
</dbReference>
<feature type="domain" description="Cadherin" evidence="7">
    <location>
        <begin position="402"/>
        <end position="521"/>
    </location>
</feature>